<accession>B8AZQ1</accession>
<dbReference type="PANTHER" id="PTHR34591">
    <property type="entry name" value="OS03G0653100 PROTEIN-RELATED"/>
    <property type="match status" value="1"/>
</dbReference>
<dbReference type="SMART" id="SM00256">
    <property type="entry name" value="FBOX"/>
    <property type="match status" value="1"/>
</dbReference>
<feature type="domain" description="F-box" evidence="2">
    <location>
        <begin position="315"/>
        <end position="362"/>
    </location>
</feature>
<dbReference type="Gramene" id="BGIOSGA018482-TA">
    <property type="protein sequence ID" value="BGIOSGA018482-PA"/>
    <property type="gene ID" value="BGIOSGA018482"/>
</dbReference>
<dbReference type="InterPro" id="IPR036047">
    <property type="entry name" value="F-box-like_dom_sf"/>
</dbReference>
<dbReference type="Pfam" id="PF00646">
    <property type="entry name" value="F-box"/>
    <property type="match status" value="1"/>
</dbReference>
<dbReference type="STRING" id="39946.B8AZQ1"/>
<evidence type="ECO:0000256" key="1">
    <source>
        <dbReference type="SAM" id="MobiDB-lite"/>
    </source>
</evidence>
<feature type="compositionally biased region" description="Pro residues" evidence="1">
    <location>
        <begin position="1"/>
        <end position="10"/>
    </location>
</feature>
<feature type="region of interest" description="Disordered" evidence="1">
    <location>
        <begin position="1"/>
        <end position="76"/>
    </location>
</feature>
<dbReference type="InterPro" id="IPR001810">
    <property type="entry name" value="F-box_dom"/>
</dbReference>
<evidence type="ECO:0000313" key="4">
    <source>
        <dbReference type="Proteomes" id="UP000007015"/>
    </source>
</evidence>
<proteinExistence type="predicted"/>
<dbReference type="SUPFAM" id="SSF81383">
    <property type="entry name" value="F-box domain"/>
    <property type="match status" value="1"/>
</dbReference>
<dbReference type="Gene3D" id="1.20.1280.50">
    <property type="match status" value="1"/>
</dbReference>
<dbReference type="PANTHER" id="PTHR34591:SF21">
    <property type="entry name" value="F-BOX DOMAIN CONTAINING PROTEIN, EXPRESSED"/>
    <property type="match status" value="1"/>
</dbReference>
<feature type="compositionally biased region" description="Low complexity" evidence="1">
    <location>
        <begin position="11"/>
        <end position="20"/>
    </location>
</feature>
<dbReference type="HOGENOM" id="CLU_458133_0_0_1"/>
<dbReference type="EMBL" id="CM000130">
    <property type="protein sequence ID" value="EEC78806.1"/>
    <property type="molecule type" value="Genomic_DNA"/>
</dbReference>
<protein>
    <recommendedName>
        <fullName evidence="2">F-box domain-containing protein</fullName>
    </recommendedName>
</protein>
<keyword evidence="4" id="KW-1185">Reference proteome</keyword>
<feature type="region of interest" description="Disordered" evidence="1">
    <location>
        <begin position="491"/>
        <end position="512"/>
    </location>
</feature>
<dbReference type="Proteomes" id="UP000007015">
    <property type="component" value="Chromosome 5"/>
</dbReference>
<organism evidence="3 4">
    <name type="scientific">Oryza sativa subsp. indica</name>
    <name type="common">Rice</name>
    <dbReference type="NCBI Taxonomy" id="39946"/>
    <lineage>
        <taxon>Eukaryota</taxon>
        <taxon>Viridiplantae</taxon>
        <taxon>Streptophyta</taxon>
        <taxon>Embryophyta</taxon>
        <taxon>Tracheophyta</taxon>
        <taxon>Spermatophyta</taxon>
        <taxon>Magnoliopsida</taxon>
        <taxon>Liliopsida</taxon>
        <taxon>Poales</taxon>
        <taxon>Poaceae</taxon>
        <taxon>BOP clade</taxon>
        <taxon>Oryzoideae</taxon>
        <taxon>Oryzeae</taxon>
        <taxon>Oryzinae</taxon>
        <taxon>Oryza</taxon>
        <taxon>Oryza sativa</taxon>
    </lineage>
</organism>
<feature type="compositionally biased region" description="Pro residues" evidence="1">
    <location>
        <begin position="41"/>
        <end position="51"/>
    </location>
</feature>
<dbReference type="PROSITE" id="PS50181">
    <property type="entry name" value="FBOX"/>
    <property type="match status" value="1"/>
</dbReference>
<gene>
    <name evidence="3" type="ORF">OsI_19070</name>
</gene>
<sequence>MPAPPLPLPTGTPTGTAAAPNHRRAPAPPRARRAGELLPARVPPPAPPPLPTSGELQLLPHAGDRRAPPRARTTGELLPRARTGGELLPRSRTAGELLPRAPSPSLAPSAIHGTDGLLLLCALQEDHMVLVRRLRRATLAEELLRDATLSGKLASRDGSGRRRNMPGASSPAAAAAIWLSQASCKVFPLRAPMTSRRAYDLATIKFRGVEADINFSLEDYEDDLKQVRARLTRSLRMSNLTKEEFADELRRQSTGFPWGNSKYRGVSCAAGAIGIDIAANLLRTHAMSYAVVVRSSPTNATATRGLDTHRSIDRSPMALPVPDDALADILRRLPPRSLAAARCICKPWRDLVDGRALLLPRLLPHSVHGVLINYIDHDLPHLFSRRRIRSRSTSSPAASSGGGDIDGNLSTVPKGDMDWWWWHVMDHCDSLLLCAVEWGNRLCVCNPATLPPCPESPEPIRYGTGGAYLAFDPAAASPHYEVLLVPGLPEKPLPLPPPPPPPSPPAPPSSFMGGDDDLYRLMEWPPSPYKVDVFSSRSARWEERAFVREGGETAATTTMVDDMEPWECPLEGPRQGYRVFWQGALYVHSRGTSVTR</sequence>
<name>B8AZQ1_ORYSI</name>
<evidence type="ECO:0000259" key="2">
    <source>
        <dbReference type="PROSITE" id="PS50181"/>
    </source>
</evidence>
<dbReference type="AlphaFoldDB" id="B8AZQ1"/>
<reference evidence="3 4" key="1">
    <citation type="journal article" date="2005" name="PLoS Biol.">
        <title>The genomes of Oryza sativa: a history of duplications.</title>
        <authorList>
            <person name="Yu J."/>
            <person name="Wang J."/>
            <person name="Lin W."/>
            <person name="Li S."/>
            <person name="Li H."/>
            <person name="Zhou J."/>
            <person name="Ni P."/>
            <person name="Dong W."/>
            <person name="Hu S."/>
            <person name="Zeng C."/>
            <person name="Zhang J."/>
            <person name="Zhang Y."/>
            <person name="Li R."/>
            <person name="Xu Z."/>
            <person name="Li S."/>
            <person name="Li X."/>
            <person name="Zheng H."/>
            <person name="Cong L."/>
            <person name="Lin L."/>
            <person name="Yin J."/>
            <person name="Geng J."/>
            <person name="Li G."/>
            <person name="Shi J."/>
            <person name="Liu J."/>
            <person name="Lv H."/>
            <person name="Li J."/>
            <person name="Wang J."/>
            <person name="Deng Y."/>
            <person name="Ran L."/>
            <person name="Shi X."/>
            <person name="Wang X."/>
            <person name="Wu Q."/>
            <person name="Li C."/>
            <person name="Ren X."/>
            <person name="Wang J."/>
            <person name="Wang X."/>
            <person name="Li D."/>
            <person name="Liu D."/>
            <person name="Zhang X."/>
            <person name="Ji Z."/>
            <person name="Zhao W."/>
            <person name="Sun Y."/>
            <person name="Zhang Z."/>
            <person name="Bao J."/>
            <person name="Han Y."/>
            <person name="Dong L."/>
            <person name="Ji J."/>
            <person name="Chen P."/>
            <person name="Wu S."/>
            <person name="Liu J."/>
            <person name="Xiao Y."/>
            <person name="Bu D."/>
            <person name="Tan J."/>
            <person name="Yang L."/>
            <person name="Ye C."/>
            <person name="Zhang J."/>
            <person name="Xu J."/>
            <person name="Zhou Y."/>
            <person name="Yu Y."/>
            <person name="Zhang B."/>
            <person name="Zhuang S."/>
            <person name="Wei H."/>
            <person name="Liu B."/>
            <person name="Lei M."/>
            <person name="Yu H."/>
            <person name="Li Y."/>
            <person name="Xu H."/>
            <person name="Wei S."/>
            <person name="He X."/>
            <person name="Fang L."/>
            <person name="Zhang Z."/>
            <person name="Zhang Y."/>
            <person name="Huang X."/>
            <person name="Su Z."/>
            <person name="Tong W."/>
            <person name="Li J."/>
            <person name="Tong Z."/>
            <person name="Li S."/>
            <person name="Ye J."/>
            <person name="Wang L."/>
            <person name="Fang L."/>
            <person name="Lei T."/>
            <person name="Chen C."/>
            <person name="Chen H."/>
            <person name="Xu Z."/>
            <person name="Li H."/>
            <person name="Huang H."/>
            <person name="Zhang F."/>
            <person name="Xu H."/>
            <person name="Li N."/>
            <person name="Zhao C."/>
            <person name="Li S."/>
            <person name="Dong L."/>
            <person name="Huang Y."/>
            <person name="Li L."/>
            <person name="Xi Y."/>
            <person name="Qi Q."/>
            <person name="Li W."/>
            <person name="Zhang B."/>
            <person name="Hu W."/>
            <person name="Zhang Y."/>
            <person name="Tian X."/>
            <person name="Jiao Y."/>
            <person name="Liang X."/>
            <person name="Jin J."/>
            <person name="Gao L."/>
            <person name="Zheng W."/>
            <person name="Hao B."/>
            <person name="Liu S."/>
            <person name="Wang W."/>
            <person name="Yuan L."/>
            <person name="Cao M."/>
            <person name="McDermott J."/>
            <person name="Samudrala R."/>
            <person name="Wang J."/>
            <person name="Wong G.K."/>
            <person name="Yang H."/>
        </authorList>
    </citation>
    <scope>NUCLEOTIDE SEQUENCE [LARGE SCALE GENOMIC DNA]</scope>
    <source>
        <strain evidence="4">cv. 93-11</strain>
    </source>
</reference>
<evidence type="ECO:0000313" key="3">
    <source>
        <dbReference type="EMBL" id="EEC78806.1"/>
    </source>
</evidence>
<feature type="compositionally biased region" description="Pro residues" evidence="1">
    <location>
        <begin position="491"/>
        <end position="508"/>
    </location>
</feature>